<accession>A0A0B2UZK6</accession>
<gene>
    <name evidence="1" type="ORF">Tcan_13852</name>
</gene>
<name>A0A0B2UZK6_TOXCA</name>
<dbReference type="EMBL" id="JPKZ01002489">
    <property type="protein sequence ID" value="KHN76491.1"/>
    <property type="molecule type" value="Genomic_DNA"/>
</dbReference>
<evidence type="ECO:0000313" key="1">
    <source>
        <dbReference type="EMBL" id="KHN76491.1"/>
    </source>
</evidence>
<evidence type="ECO:0000313" key="2">
    <source>
        <dbReference type="Proteomes" id="UP000031036"/>
    </source>
</evidence>
<dbReference type="Proteomes" id="UP000031036">
    <property type="component" value="Unassembled WGS sequence"/>
</dbReference>
<protein>
    <submittedName>
        <fullName evidence="1">Uncharacterized protein</fullName>
    </submittedName>
</protein>
<keyword evidence="2" id="KW-1185">Reference proteome</keyword>
<sequence>MAEKIPFTLNNMQNKILEPSKKVLNECKEPISKFLTSKVNMERNRLVNEADGCELDEANNLYTYHYGMEVHSNKILEAQEIILKTVQEDRRDDGQRAIKRHEHPTLAVVLYPSVK</sequence>
<proteinExistence type="predicted"/>
<dbReference type="AlphaFoldDB" id="A0A0B2UZK6"/>
<organism evidence="1 2">
    <name type="scientific">Toxocara canis</name>
    <name type="common">Canine roundworm</name>
    <dbReference type="NCBI Taxonomy" id="6265"/>
    <lineage>
        <taxon>Eukaryota</taxon>
        <taxon>Metazoa</taxon>
        <taxon>Ecdysozoa</taxon>
        <taxon>Nematoda</taxon>
        <taxon>Chromadorea</taxon>
        <taxon>Rhabditida</taxon>
        <taxon>Spirurina</taxon>
        <taxon>Ascaridomorpha</taxon>
        <taxon>Ascaridoidea</taxon>
        <taxon>Toxocaridae</taxon>
        <taxon>Toxocara</taxon>
    </lineage>
</organism>
<comment type="caution">
    <text evidence="1">The sequence shown here is derived from an EMBL/GenBank/DDBJ whole genome shotgun (WGS) entry which is preliminary data.</text>
</comment>
<reference evidence="1 2" key="1">
    <citation type="submission" date="2014-11" db="EMBL/GenBank/DDBJ databases">
        <title>Genetic blueprint of the zoonotic pathogen Toxocara canis.</title>
        <authorList>
            <person name="Zhu X.-Q."/>
            <person name="Korhonen P.K."/>
            <person name="Cai H."/>
            <person name="Young N.D."/>
            <person name="Nejsum P."/>
            <person name="von Samson-Himmelstjerna G."/>
            <person name="Boag P.R."/>
            <person name="Tan P."/>
            <person name="Li Q."/>
            <person name="Min J."/>
            <person name="Yang Y."/>
            <person name="Wang X."/>
            <person name="Fang X."/>
            <person name="Hall R.S."/>
            <person name="Hofmann A."/>
            <person name="Sternberg P.W."/>
            <person name="Jex A.R."/>
            <person name="Gasser R.B."/>
        </authorList>
    </citation>
    <scope>NUCLEOTIDE SEQUENCE [LARGE SCALE GENOMIC DNA]</scope>
    <source>
        <strain evidence="1">PN_DK_2014</strain>
    </source>
</reference>